<sequence>MISAYLRTRSLVKAILFSGLCIGVADGIAAVLSNFLMKSVSPDRVFKFVASGVFGMKAFAGNTEMVAAGLFFHFLIAMSFTAFFFVVATTFKNLRNNVLITGTGYGCGIWLIMNFIAIPLSNTPPLSFETSSVIVGIIVHIFIIGIPIVWLAKQHFSSAQSSA</sequence>
<evidence type="ECO:0000313" key="3">
    <source>
        <dbReference type="Proteomes" id="UP000288227"/>
    </source>
</evidence>
<keyword evidence="3" id="KW-1185">Reference proteome</keyword>
<comment type="caution">
    <text evidence="2">The sequence shown here is derived from an EMBL/GenBank/DDBJ whole genome shotgun (WGS) entry which is preliminary data.</text>
</comment>
<reference evidence="2 3" key="1">
    <citation type="submission" date="2018-11" db="EMBL/GenBank/DDBJ databases">
        <title>Chryseotalea sanarue gen. nov., sp., nov., a member of the family Cytophagaceae, isolated from a brackish lake in Hamamatsu Japan.</title>
        <authorList>
            <person name="Maejima Y."/>
            <person name="Iino T."/>
            <person name="Muraguchi Y."/>
            <person name="Fukuda K."/>
            <person name="Ohkuma M."/>
            <person name="Moriuchi R."/>
            <person name="Dohra H."/>
            <person name="Kimbara K."/>
            <person name="Shintani M."/>
        </authorList>
    </citation>
    <scope>NUCLEOTIDE SEQUENCE [LARGE SCALE GENOMIC DNA]</scope>
    <source>
        <strain evidence="2 3">Ys</strain>
    </source>
</reference>
<dbReference type="AlphaFoldDB" id="A0A401U7X9"/>
<name>A0A401U7X9_9BACT</name>
<dbReference type="RefSeq" id="WP_127121633.1">
    <property type="nucleotide sequence ID" value="NZ_BHXQ01000002.1"/>
</dbReference>
<organism evidence="2 3">
    <name type="scientific">Chryseotalea sanaruensis</name>
    <dbReference type="NCBI Taxonomy" id="2482724"/>
    <lineage>
        <taxon>Bacteria</taxon>
        <taxon>Pseudomonadati</taxon>
        <taxon>Bacteroidota</taxon>
        <taxon>Cytophagia</taxon>
        <taxon>Cytophagales</taxon>
        <taxon>Chryseotaleaceae</taxon>
        <taxon>Chryseotalea</taxon>
    </lineage>
</organism>
<feature type="transmembrane region" description="Helical" evidence="1">
    <location>
        <begin position="98"/>
        <end position="120"/>
    </location>
</feature>
<evidence type="ECO:0000313" key="2">
    <source>
        <dbReference type="EMBL" id="GCC50987.1"/>
    </source>
</evidence>
<feature type="transmembrane region" description="Helical" evidence="1">
    <location>
        <begin position="65"/>
        <end position="86"/>
    </location>
</feature>
<feature type="transmembrane region" description="Helical" evidence="1">
    <location>
        <begin position="132"/>
        <end position="152"/>
    </location>
</feature>
<accession>A0A401U7X9</accession>
<keyword evidence="1" id="KW-0812">Transmembrane</keyword>
<protein>
    <submittedName>
        <fullName evidence="2">DUF1440 domain-containing protein</fullName>
    </submittedName>
</protein>
<keyword evidence="1" id="KW-1133">Transmembrane helix</keyword>
<feature type="transmembrane region" description="Helical" evidence="1">
    <location>
        <begin position="12"/>
        <end position="37"/>
    </location>
</feature>
<dbReference type="Proteomes" id="UP000288227">
    <property type="component" value="Unassembled WGS sequence"/>
</dbReference>
<proteinExistence type="predicted"/>
<evidence type="ECO:0000256" key="1">
    <source>
        <dbReference type="SAM" id="Phobius"/>
    </source>
</evidence>
<dbReference type="EMBL" id="BHXQ01000002">
    <property type="protein sequence ID" value="GCC50987.1"/>
    <property type="molecule type" value="Genomic_DNA"/>
</dbReference>
<dbReference type="OrthoDB" id="7564746at2"/>
<gene>
    <name evidence="2" type="ORF">SanaruYs_12060</name>
</gene>
<keyword evidence="1" id="KW-0472">Membrane</keyword>